<dbReference type="EMBL" id="LJSG01000008">
    <property type="protein sequence ID" value="KPP93492.1"/>
    <property type="molecule type" value="Genomic_DNA"/>
</dbReference>
<evidence type="ECO:0000256" key="1">
    <source>
        <dbReference type="SAM" id="SignalP"/>
    </source>
</evidence>
<feature type="domain" description="Peptidase M16 C-terminal" evidence="2">
    <location>
        <begin position="191"/>
        <end position="353"/>
    </location>
</feature>
<dbReference type="InterPro" id="IPR007863">
    <property type="entry name" value="Peptidase_M16_C"/>
</dbReference>
<reference evidence="3 4" key="1">
    <citation type="submission" date="2015-09" db="EMBL/GenBank/DDBJ databases">
        <title>Identification and resolution of microdiversity through metagenomic sequencing of parallel consortia.</title>
        <authorList>
            <person name="Nelson W.C."/>
            <person name="Romine M.F."/>
            <person name="Lindemann S.R."/>
        </authorList>
    </citation>
    <scope>NUCLEOTIDE SEQUENCE [LARGE SCALE GENOMIC DNA]</scope>
    <source>
        <strain evidence="3">HL-91</strain>
    </source>
</reference>
<dbReference type="Pfam" id="PF05193">
    <property type="entry name" value="Peptidase_M16_C"/>
    <property type="match status" value="1"/>
</dbReference>
<dbReference type="SUPFAM" id="SSF63411">
    <property type="entry name" value="LuxS/MPP-like metallohydrolase"/>
    <property type="match status" value="2"/>
</dbReference>
<dbReference type="STRING" id="1666912.Ga0058931_1211"/>
<dbReference type="Proteomes" id="UP000050413">
    <property type="component" value="Unassembled WGS sequence"/>
</dbReference>
<dbReference type="AlphaFoldDB" id="A0A0P7W0X9"/>
<organism evidence="3 4">
    <name type="scientific">Roseibaca calidilacus</name>
    <dbReference type="NCBI Taxonomy" id="1666912"/>
    <lineage>
        <taxon>Bacteria</taxon>
        <taxon>Pseudomonadati</taxon>
        <taxon>Pseudomonadota</taxon>
        <taxon>Alphaproteobacteria</taxon>
        <taxon>Rhodobacterales</taxon>
        <taxon>Paracoccaceae</taxon>
        <taxon>Roseinatronobacter</taxon>
    </lineage>
</organism>
<gene>
    <name evidence="3" type="ORF">HLUCCA05_10990</name>
</gene>
<protein>
    <submittedName>
        <fullName evidence="3">Putative Zn-dependent peptidase</fullName>
    </submittedName>
</protein>
<comment type="caution">
    <text evidence="3">The sequence shown here is derived from an EMBL/GenBank/DDBJ whole genome shotgun (WGS) entry which is preliminary data.</text>
</comment>
<evidence type="ECO:0000313" key="4">
    <source>
        <dbReference type="Proteomes" id="UP000050413"/>
    </source>
</evidence>
<accession>A0A0P7W0X9</accession>
<sequence>MIRFALALPLVLGLSFCAGDTTPVASEQTSPNGTPYRLIQMRGNEYAAIFAAWPSDWGWRSGHNPVAAYVGADLILAGGAEGYPAGDVVERFADMDGEGRLFATSDHLYGRVVSRKQDFDEAITIANAHLTRPSLDADWFDRIRTGLAQNMSEARSQPSHQGFDALRWAVMGDHPLRALLSLDDRAQFDALTLEDVRNWHSGTVIAQPEAVIVIGDLSPDRAGAALDRLLAGLPAGQPGTRDMTLDYRPRQILLHLPNATEAHLAFIAPLPATRHGGDLEDLLLTTALGASEDSVLFAAVRDGLRASYSFDAGVGNYTRENRFLVMTGALDATKLAEAVDVVHSAYAGFREAGPEGQIEDLVAPYRAAFEQNQDYVVDQGGMELETTLDGFAAGHSLSMVAMSDALTTASLRDRLQGHWPQAQDFVILAVSPEADALPGACVIAKAEDAKDC</sequence>
<proteinExistence type="predicted"/>
<dbReference type="Gene3D" id="3.30.830.10">
    <property type="entry name" value="Metalloenzyme, LuxS/M16 peptidase-like"/>
    <property type="match status" value="2"/>
</dbReference>
<dbReference type="InterPro" id="IPR011249">
    <property type="entry name" value="Metalloenz_LuxS/M16"/>
</dbReference>
<evidence type="ECO:0000313" key="3">
    <source>
        <dbReference type="EMBL" id="KPP93492.1"/>
    </source>
</evidence>
<evidence type="ECO:0000259" key="2">
    <source>
        <dbReference type="Pfam" id="PF05193"/>
    </source>
</evidence>
<feature type="chain" id="PRO_5006144126" evidence="1">
    <location>
        <begin position="21"/>
        <end position="452"/>
    </location>
</feature>
<keyword evidence="1" id="KW-0732">Signal</keyword>
<dbReference type="GO" id="GO:0046872">
    <property type="term" value="F:metal ion binding"/>
    <property type="evidence" value="ECO:0007669"/>
    <property type="project" value="InterPro"/>
</dbReference>
<name>A0A0P7W0X9_9RHOB</name>
<feature type="signal peptide" evidence="1">
    <location>
        <begin position="1"/>
        <end position="20"/>
    </location>
</feature>